<sequence length="127" mass="13980">MIREEKGQSLVEFALVIPVFLLFILFIVDLGRVAYTYSTLHFTAQETVRIGSFGHSDAEMATYAQDHFSAGDGSDLTVSISPSEAVRESGDYITLTLSYPFEPVMPLAEAVLNGPLTIQVESTIRME</sequence>
<feature type="transmembrane region" description="Helical" evidence="1">
    <location>
        <begin position="12"/>
        <end position="35"/>
    </location>
</feature>
<dbReference type="KEGG" id="paek:D3873_01655"/>
<keyword evidence="1" id="KW-0812">Transmembrane</keyword>
<evidence type="ECO:0000256" key="1">
    <source>
        <dbReference type="SAM" id="Phobius"/>
    </source>
</evidence>
<feature type="domain" description="TadE-like" evidence="2">
    <location>
        <begin position="7"/>
        <end position="49"/>
    </location>
</feature>
<organism evidence="3 4">
    <name type="scientific">Paenisporosarcina cavernae</name>
    <dbReference type="NCBI Taxonomy" id="2320858"/>
    <lineage>
        <taxon>Bacteria</taxon>
        <taxon>Bacillati</taxon>
        <taxon>Bacillota</taxon>
        <taxon>Bacilli</taxon>
        <taxon>Bacillales</taxon>
        <taxon>Caryophanaceae</taxon>
        <taxon>Paenisporosarcina</taxon>
    </lineage>
</organism>
<dbReference type="Pfam" id="PF07811">
    <property type="entry name" value="TadE"/>
    <property type="match status" value="1"/>
</dbReference>
<protein>
    <submittedName>
        <fullName evidence="3">Pilus assembly protein</fullName>
    </submittedName>
</protein>
<keyword evidence="4" id="KW-1185">Reference proteome</keyword>
<dbReference type="EMBL" id="CP032418">
    <property type="protein sequence ID" value="AYC28636.1"/>
    <property type="molecule type" value="Genomic_DNA"/>
</dbReference>
<reference evidence="4" key="1">
    <citation type="submission" date="2018-09" db="EMBL/GenBank/DDBJ databases">
        <authorList>
            <person name="Zhu H."/>
        </authorList>
    </citation>
    <scope>NUCLEOTIDE SEQUENCE [LARGE SCALE GENOMIC DNA]</scope>
    <source>
        <strain evidence="4">K2R23-3</strain>
    </source>
</reference>
<dbReference type="Proteomes" id="UP000265725">
    <property type="component" value="Chromosome"/>
</dbReference>
<evidence type="ECO:0000313" key="3">
    <source>
        <dbReference type="EMBL" id="AYC28636.1"/>
    </source>
</evidence>
<dbReference type="OrthoDB" id="1683505at2"/>
<dbReference type="InterPro" id="IPR012495">
    <property type="entry name" value="TadE-like_dom"/>
</dbReference>
<dbReference type="RefSeq" id="WP_119882381.1">
    <property type="nucleotide sequence ID" value="NZ_CP032418.1"/>
</dbReference>
<evidence type="ECO:0000313" key="4">
    <source>
        <dbReference type="Proteomes" id="UP000265725"/>
    </source>
</evidence>
<name>A0A385YPV5_9BACL</name>
<accession>A0A385YPV5</accession>
<keyword evidence="1" id="KW-1133">Transmembrane helix</keyword>
<keyword evidence="1" id="KW-0472">Membrane</keyword>
<proteinExistence type="predicted"/>
<gene>
    <name evidence="3" type="ORF">D3873_01655</name>
</gene>
<evidence type="ECO:0000259" key="2">
    <source>
        <dbReference type="Pfam" id="PF07811"/>
    </source>
</evidence>
<dbReference type="AlphaFoldDB" id="A0A385YPV5"/>